<evidence type="ECO:0000256" key="1">
    <source>
        <dbReference type="SAM" id="Phobius"/>
    </source>
</evidence>
<evidence type="ECO:0000313" key="3">
    <source>
        <dbReference type="Proteomes" id="UP000753802"/>
    </source>
</evidence>
<keyword evidence="3" id="KW-1185">Reference proteome</keyword>
<accession>A0ABW9ZR35</accession>
<keyword evidence="1" id="KW-1133">Transmembrane helix</keyword>
<dbReference type="EMBL" id="JAACJS010000011">
    <property type="protein sequence ID" value="NCI49404.1"/>
    <property type="molecule type" value="Genomic_DNA"/>
</dbReference>
<gene>
    <name evidence="2" type="ORF">GWC95_05685</name>
</gene>
<reference evidence="2 3" key="1">
    <citation type="submission" date="2020-01" db="EMBL/GenBank/DDBJ databases">
        <title>Genome analysis.</title>
        <authorList>
            <person name="Wu S."/>
            <person name="Wang G."/>
        </authorList>
    </citation>
    <scope>NUCLEOTIDE SEQUENCE [LARGE SCALE GENOMIC DNA]</scope>
    <source>
        <strain evidence="2 3">SYL130</strain>
    </source>
</reference>
<keyword evidence="1" id="KW-0812">Transmembrane</keyword>
<feature type="transmembrane region" description="Helical" evidence="1">
    <location>
        <begin position="181"/>
        <end position="206"/>
    </location>
</feature>
<name>A0ABW9ZR35_9BACT</name>
<feature type="transmembrane region" description="Helical" evidence="1">
    <location>
        <begin position="237"/>
        <end position="260"/>
    </location>
</feature>
<feature type="transmembrane region" description="Helical" evidence="1">
    <location>
        <begin position="41"/>
        <end position="60"/>
    </location>
</feature>
<evidence type="ECO:0000313" key="2">
    <source>
        <dbReference type="EMBL" id="NCI49404.1"/>
    </source>
</evidence>
<dbReference type="Proteomes" id="UP000753802">
    <property type="component" value="Unassembled WGS sequence"/>
</dbReference>
<keyword evidence="1" id="KW-0472">Membrane</keyword>
<proteinExistence type="predicted"/>
<dbReference type="Pfam" id="PF11750">
    <property type="entry name" value="DUF3307"/>
    <property type="match status" value="1"/>
</dbReference>
<organism evidence="2 3">
    <name type="scientific">Sediminibacterium roseum</name>
    <dbReference type="NCBI Taxonomy" id="1978412"/>
    <lineage>
        <taxon>Bacteria</taxon>
        <taxon>Pseudomonadati</taxon>
        <taxon>Bacteroidota</taxon>
        <taxon>Chitinophagia</taxon>
        <taxon>Chitinophagales</taxon>
        <taxon>Chitinophagaceae</taxon>
        <taxon>Sediminibacterium</taxon>
    </lineage>
</organism>
<sequence>MPTPFTYAEGSILVRLLIAHIITDFFLQTSKGIAAKENRMLASGSFWLHGLYTGIVAALLVWEHFAWLPLLVLTLSHLVIDYAKVRVKASLKQSEKELALFVTDQVLHLLMIAIVWLMMIKGFAKCRALFAGILPDYRLMLRVLGYLVVIAPVTYLVKFLTAKWQNEVIDPNQSLRDAGKWIGILERVIVLTLVFSGQFTAIGFLATSKSILRLIDKPDATENNPGKPWSSRKHTEYVLIGTFLSFGAAIVTGLFINYLLTLP</sequence>
<protein>
    <submittedName>
        <fullName evidence="2">DUF3307 domain-containing protein</fullName>
    </submittedName>
</protein>
<dbReference type="RefSeq" id="WP_161817730.1">
    <property type="nucleotide sequence ID" value="NZ_JAACJS010000011.1"/>
</dbReference>
<feature type="transmembrane region" description="Helical" evidence="1">
    <location>
        <begin position="97"/>
        <end position="119"/>
    </location>
</feature>
<feature type="transmembrane region" description="Helical" evidence="1">
    <location>
        <begin position="66"/>
        <end position="85"/>
    </location>
</feature>
<feature type="transmembrane region" description="Helical" evidence="1">
    <location>
        <begin position="12"/>
        <end position="29"/>
    </location>
</feature>
<comment type="caution">
    <text evidence="2">The sequence shown here is derived from an EMBL/GenBank/DDBJ whole genome shotgun (WGS) entry which is preliminary data.</text>
</comment>
<feature type="transmembrane region" description="Helical" evidence="1">
    <location>
        <begin position="139"/>
        <end position="160"/>
    </location>
</feature>
<dbReference type="InterPro" id="IPR021737">
    <property type="entry name" value="Phage_phiKZ_Orf197"/>
</dbReference>